<accession>A0A6I3L770</accession>
<dbReference type="AlphaFoldDB" id="A0A6I3L770"/>
<proteinExistence type="predicted"/>
<protein>
    <submittedName>
        <fullName evidence="1">Uncharacterized protein</fullName>
    </submittedName>
</protein>
<evidence type="ECO:0000313" key="1">
    <source>
        <dbReference type="EMBL" id="MTE16810.1"/>
    </source>
</evidence>
<dbReference type="Proteomes" id="UP000432464">
    <property type="component" value="Unassembled WGS sequence"/>
</dbReference>
<dbReference type="EMBL" id="WMBB01000016">
    <property type="protein sequence ID" value="MTE16810.1"/>
    <property type="molecule type" value="Genomic_DNA"/>
</dbReference>
<keyword evidence="2" id="KW-1185">Reference proteome</keyword>
<gene>
    <name evidence="1" type="ORF">GLP40_29165</name>
</gene>
<organism evidence="1 2">
    <name type="scientific">Nocardia aurantiaca</name>
    <dbReference type="NCBI Taxonomy" id="2675850"/>
    <lineage>
        <taxon>Bacteria</taxon>
        <taxon>Bacillati</taxon>
        <taxon>Actinomycetota</taxon>
        <taxon>Actinomycetes</taxon>
        <taxon>Mycobacteriales</taxon>
        <taxon>Nocardiaceae</taxon>
        <taxon>Nocardia</taxon>
    </lineage>
</organism>
<sequence length="54" mass="5750">MQQIEAAGVAESFDLAEQMRHRDAGLGFAAPVQVVSVGVDQAGTILRRAAQLIR</sequence>
<evidence type="ECO:0000313" key="2">
    <source>
        <dbReference type="Proteomes" id="UP000432464"/>
    </source>
</evidence>
<comment type="caution">
    <text evidence="1">The sequence shown here is derived from an EMBL/GenBank/DDBJ whole genome shotgun (WGS) entry which is preliminary data.</text>
</comment>
<reference evidence="1 2" key="1">
    <citation type="submission" date="2019-11" db="EMBL/GenBank/DDBJ databases">
        <title>Nocardia sp. nov. CT2-14 isolated from soil.</title>
        <authorList>
            <person name="Kanchanasin P."/>
            <person name="Tanasupawat S."/>
            <person name="Yuki M."/>
            <person name="Kudo T."/>
        </authorList>
    </citation>
    <scope>NUCLEOTIDE SEQUENCE [LARGE SCALE GENOMIC DNA]</scope>
    <source>
        <strain evidence="1 2">CT2-14</strain>
    </source>
</reference>
<name>A0A6I3L770_9NOCA</name>